<proteinExistence type="predicted"/>
<organism evidence="1 2">
    <name type="scientific">Polynucleobacter victoriensis</name>
    <dbReference type="NCBI Taxonomy" id="2049319"/>
    <lineage>
        <taxon>Bacteria</taxon>
        <taxon>Pseudomonadati</taxon>
        <taxon>Pseudomonadota</taxon>
        <taxon>Betaproteobacteria</taxon>
        <taxon>Burkholderiales</taxon>
        <taxon>Burkholderiaceae</taxon>
        <taxon>Polynucleobacter</taxon>
    </lineage>
</organism>
<dbReference type="AlphaFoldDB" id="A0A212U0F5"/>
<dbReference type="Gene3D" id="3.10.129.10">
    <property type="entry name" value="Hotdog Thioesterase"/>
    <property type="match status" value="1"/>
</dbReference>
<dbReference type="Pfam" id="PF13279">
    <property type="entry name" value="4HBT_2"/>
    <property type="match status" value="1"/>
</dbReference>
<keyword evidence="1" id="KW-0378">Hydrolase</keyword>
<name>A0A212U0F5_9BURK</name>
<dbReference type="Proteomes" id="UP000197215">
    <property type="component" value="Unassembled WGS sequence"/>
</dbReference>
<dbReference type="EMBL" id="FYEX01000002">
    <property type="protein sequence ID" value="SNC71735.1"/>
    <property type="molecule type" value="Genomic_DNA"/>
</dbReference>
<dbReference type="CDD" id="cd00586">
    <property type="entry name" value="4HBT"/>
    <property type="match status" value="1"/>
</dbReference>
<evidence type="ECO:0000313" key="2">
    <source>
        <dbReference type="Proteomes" id="UP000197215"/>
    </source>
</evidence>
<evidence type="ECO:0000313" key="1">
    <source>
        <dbReference type="EMBL" id="SNC71735.1"/>
    </source>
</evidence>
<dbReference type="InterPro" id="IPR029069">
    <property type="entry name" value="HotDog_dom_sf"/>
</dbReference>
<dbReference type="SUPFAM" id="SSF54637">
    <property type="entry name" value="Thioesterase/thiol ester dehydrase-isomerase"/>
    <property type="match status" value="1"/>
</dbReference>
<gene>
    <name evidence="1" type="ORF">SAMN06295916_1362</name>
</gene>
<sequence length="140" mass="15631">MRIEIPEDKKLVHESIIPVRWGDMDALGHVNNAVYFRYIEQARVNWLDSFGLKVTKGDAGVVVVNAFCNFLKQIAYPADLLVKTYIANPSRVGVDTFNVISLTTEPDTVYANGGATMVWVDFIAQKAAAWPPEIKAKFDL</sequence>
<dbReference type="GO" id="GO:0047617">
    <property type="term" value="F:fatty acyl-CoA hydrolase activity"/>
    <property type="evidence" value="ECO:0007669"/>
    <property type="project" value="TreeGrafter"/>
</dbReference>
<dbReference type="OrthoDB" id="9799036at2"/>
<keyword evidence="2" id="KW-1185">Reference proteome</keyword>
<reference evidence="1 2" key="1">
    <citation type="submission" date="2017-06" db="EMBL/GenBank/DDBJ databases">
        <authorList>
            <person name="Kim H.J."/>
            <person name="Triplett B.A."/>
        </authorList>
    </citation>
    <scope>NUCLEOTIDE SEQUENCE [LARGE SCALE GENOMIC DNA]</scope>
    <source>
        <strain evidence="1 2">MWH-VicM1</strain>
    </source>
</reference>
<dbReference type="PANTHER" id="PTHR31793">
    <property type="entry name" value="4-HYDROXYBENZOYL-COA THIOESTERASE FAMILY MEMBER"/>
    <property type="match status" value="1"/>
</dbReference>
<dbReference type="RefSeq" id="WP_088813307.1">
    <property type="nucleotide sequence ID" value="NZ_FYEX01000002.1"/>
</dbReference>
<protein>
    <submittedName>
        <fullName evidence="1">Acyl-CoA thioester hydrolase</fullName>
    </submittedName>
</protein>
<dbReference type="PANTHER" id="PTHR31793:SF24">
    <property type="entry name" value="LONG-CHAIN ACYL-COA THIOESTERASE FADM"/>
    <property type="match status" value="1"/>
</dbReference>
<accession>A0A212U0F5</accession>
<dbReference type="InterPro" id="IPR050563">
    <property type="entry name" value="4-hydroxybenzoyl-CoA_TE"/>
</dbReference>